<dbReference type="Proteomes" id="UP000000238">
    <property type="component" value="Chromosome"/>
</dbReference>
<proteinExistence type="predicted"/>
<organism evidence="1 2">
    <name type="scientific">Hahella chejuensis (strain KCTC 2396)</name>
    <dbReference type="NCBI Taxonomy" id="349521"/>
    <lineage>
        <taxon>Bacteria</taxon>
        <taxon>Pseudomonadati</taxon>
        <taxon>Pseudomonadota</taxon>
        <taxon>Gammaproteobacteria</taxon>
        <taxon>Oceanospirillales</taxon>
        <taxon>Hahellaceae</taxon>
        <taxon>Hahella</taxon>
    </lineage>
</organism>
<protein>
    <submittedName>
        <fullName evidence="1">Uncharacterized protein</fullName>
    </submittedName>
</protein>
<name>Q2S704_HAHCH</name>
<dbReference type="KEGG" id="hch:HCH_06954"/>
<keyword evidence="2" id="KW-1185">Reference proteome</keyword>
<evidence type="ECO:0000313" key="1">
    <source>
        <dbReference type="EMBL" id="ABC33570.1"/>
    </source>
</evidence>
<dbReference type="AlphaFoldDB" id="Q2S704"/>
<evidence type="ECO:0000313" key="2">
    <source>
        <dbReference type="Proteomes" id="UP000000238"/>
    </source>
</evidence>
<sequence>MSHHNKKGMIYEHGSGEARRLSGFEESRQRFFYHRHDIRTGVRRRPSLFLWRWPDFSQME</sequence>
<accession>Q2S704</accession>
<gene>
    <name evidence="1" type="ordered locus">HCH_06954</name>
</gene>
<dbReference type="EMBL" id="CP000155">
    <property type="protein sequence ID" value="ABC33570.1"/>
    <property type="molecule type" value="Genomic_DNA"/>
</dbReference>
<dbReference type="HOGENOM" id="CLU_2935099_0_0_6"/>
<dbReference type="STRING" id="349521.HCH_06954"/>
<reference evidence="1 2" key="1">
    <citation type="journal article" date="2005" name="Nucleic Acids Res.">
        <title>Genomic blueprint of Hahella chejuensis, a marine microbe producing an algicidal agent.</title>
        <authorList>
            <person name="Jeong H."/>
            <person name="Yim J.H."/>
            <person name="Lee C."/>
            <person name="Choi S.-H."/>
            <person name="Park Y.K."/>
            <person name="Yoon S.H."/>
            <person name="Hur C.-G."/>
            <person name="Kang H.-Y."/>
            <person name="Kim D."/>
            <person name="Lee H.H."/>
            <person name="Park K.H."/>
            <person name="Park S.-H."/>
            <person name="Park H.-S."/>
            <person name="Lee H.K."/>
            <person name="Oh T.K."/>
            <person name="Kim J.F."/>
        </authorList>
    </citation>
    <scope>NUCLEOTIDE SEQUENCE [LARGE SCALE GENOMIC DNA]</scope>
    <source>
        <strain evidence="1 2">KCTC 2396</strain>
    </source>
</reference>